<feature type="domain" description="ABC transmembrane type-1" evidence="6">
    <location>
        <begin position="62"/>
        <end position="255"/>
    </location>
</feature>
<dbReference type="PROSITE" id="PS50928">
    <property type="entry name" value="ABC_TM1"/>
    <property type="match status" value="1"/>
</dbReference>
<organism evidence="7 8">
    <name type="scientific">Candidatus Daviesbacteria bacterium RIFCSPHIGHO2_02_FULL_43_12</name>
    <dbReference type="NCBI Taxonomy" id="1797776"/>
    <lineage>
        <taxon>Bacteria</taxon>
        <taxon>Candidatus Daviesiibacteriota</taxon>
    </lineage>
</organism>
<keyword evidence="5" id="KW-0813">Transport</keyword>
<dbReference type="InterPro" id="IPR035906">
    <property type="entry name" value="MetI-like_sf"/>
</dbReference>
<keyword evidence="3 5" id="KW-1133">Transmembrane helix</keyword>
<dbReference type="InterPro" id="IPR000515">
    <property type="entry name" value="MetI-like"/>
</dbReference>
<reference evidence="7 8" key="1">
    <citation type="journal article" date="2016" name="Nat. Commun.">
        <title>Thousands of microbial genomes shed light on interconnected biogeochemical processes in an aquifer system.</title>
        <authorList>
            <person name="Anantharaman K."/>
            <person name="Brown C.T."/>
            <person name="Hug L.A."/>
            <person name="Sharon I."/>
            <person name="Castelle C.J."/>
            <person name="Probst A.J."/>
            <person name="Thomas B.C."/>
            <person name="Singh A."/>
            <person name="Wilkins M.J."/>
            <person name="Karaoz U."/>
            <person name="Brodie E.L."/>
            <person name="Williams K.H."/>
            <person name="Hubbard S.S."/>
            <person name="Banfield J.F."/>
        </authorList>
    </citation>
    <scope>NUCLEOTIDE SEQUENCE [LARGE SCALE GENOMIC DNA]</scope>
</reference>
<evidence type="ECO:0000256" key="4">
    <source>
        <dbReference type="ARBA" id="ARBA00023136"/>
    </source>
</evidence>
<evidence type="ECO:0000256" key="5">
    <source>
        <dbReference type="RuleBase" id="RU363032"/>
    </source>
</evidence>
<dbReference type="Gene3D" id="1.10.3720.10">
    <property type="entry name" value="MetI-like"/>
    <property type="match status" value="1"/>
</dbReference>
<dbReference type="PANTHER" id="PTHR42744">
    <property type="entry name" value="BINDING-PROTEIN-DEPENDENT TRANSPORT SYSTEMS INNER MEMBRANE COMPONENT"/>
    <property type="match status" value="1"/>
</dbReference>
<dbReference type="AlphaFoldDB" id="A0A1F5KGE8"/>
<feature type="transmembrane region" description="Helical" evidence="5">
    <location>
        <begin position="55"/>
        <end position="84"/>
    </location>
</feature>
<evidence type="ECO:0000256" key="1">
    <source>
        <dbReference type="ARBA" id="ARBA00004141"/>
    </source>
</evidence>
<dbReference type="CDD" id="cd06261">
    <property type="entry name" value="TM_PBP2"/>
    <property type="match status" value="1"/>
</dbReference>
<name>A0A1F5KGE8_9BACT</name>
<comment type="subcellular location">
    <subcellularLocation>
        <location evidence="5">Cell membrane</location>
        <topology evidence="5">Multi-pass membrane protein</topology>
    </subcellularLocation>
    <subcellularLocation>
        <location evidence="1">Membrane</location>
        <topology evidence="1">Multi-pass membrane protein</topology>
    </subcellularLocation>
</comment>
<feature type="transmembrane region" description="Helical" evidence="5">
    <location>
        <begin position="96"/>
        <end position="123"/>
    </location>
</feature>
<dbReference type="Pfam" id="PF00528">
    <property type="entry name" value="BPD_transp_1"/>
    <property type="match status" value="1"/>
</dbReference>
<dbReference type="Proteomes" id="UP000177328">
    <property type="component" value="Unassembled WGS sequence"/>
</dbReference>
<evidence type="ECO:0000256" key="3">
    <source>
        <dbReference type="ARBA" id="ARBA00022989"/>
    </source>
</evidence>
<feature type="transmembrane region" description="Helical" evidence="5">
    <location>
        <begin position="171"/>
        <end position="192"/>
    </location>
</feature>
<dbReference type="GO" id="GO:0005886">
    <property type="term" value="C:plasma membrane"/>
    <property type="evidence" value="ECO:0007669"/>
    <property type="project" value="UniProtKB-SubCell"/>
</dbReference>
<comment type="similarity">
    <text evidence="5">Belongs to the binding-protein-dependent transport system permease family.</text>
</comment>
<dbReference type="PANTHER" id="PTHR42744:SF1">
    <property type="entry name" value="BINDING-PROTEIN-DEPENDENT TRANSPORT SYSTEMS INNER MEMBRANE COMPONENT"/>
    <property type="match status" value="1"/>
</dbReference>
<feature type="transmembrane region" description="Helical" evidence="5">
    <location>
        <begin position="235"/>
        <end position="256"/>
    </location>
</feature>
<dbReference type="GO" id="GO:0055085">
    <property type="term" value="P:transmembrane transport"/>
    <property type="evidence" value="ECO:0007669"/>
    <property type="project" value="InterPro"/>
</dbReference>
<keyword evidence="2 5" id="KW-0812">Transmembrane</keyword>
<accession>A0A1F5KGE8</accession>
<protein>
    <recommendedName>
        <fullName evidence="6">ABC transmembrane type-1 domain-containing protein</fullName>
    </recommendedName>
</protein>
<evidence type="ECO:0000313" key="8">
    <source>
        <dbReference type="Proteomes" id="UP000177328"/>
    </source>
</evidence>
<keyword evidence="4 5" id="KW-0472">Membrane</keyword>
<evidence type="ECO:0000256" key="2">
    <source>
        <dbReference type="ARBA" id="ARBA00022692"/>
    </source>
</evidence>
<sequence length="269" mass="30533">MLKTYHSRYHFSYRTSILHHLSALIFTLVLLSFGLLVIFNFLHPVNLSDYKNVSIYDILLATTLTLFRMIMAFVLSIIVAVPLVIISTSHPKVEKILLPVFDILQSIPPLAFFPVLVLFFIKFNLLESAAIFILFMEMVWILVFSMIGGLKTIPDDIKNVASIYKITGLNEIWYILLPAIFPQIVTGALLAWGASWSIVIVAEVLHTYIPGGTISQDLFGLGSLLVNSAFYNNNLLFLATLLVMIIIISLMNVLIWQRLLHLVQRYKFD</sequence>
<gene>
    <name evidence="7" type="ORF">A3D25_03840</name>
</gene>
<comment type="caution">
    <text evidence="7">The sequence shown here is derived from an EMBL/GenBank/DDBJ whole genome shotgun (WGS) entry which is preliminary data.</text>
</comment>
<feature type="transmembrane region" description="Helical" evidence="5">
    <location>
        <begin position="21"/>
        <end position="43"/>
    </location>
</feature>
<evidence type="ECO:0000313" key="7">
    <source>
        <dbReference type="EMBL" id="OGE39914.1"/>
    </source>
</evidence>
<dbReference type="EMBL" id="MFDD01000014">
    <property type="protein sequence ID" value="OGE39914.1"/>
    <property type="molecule type" value="Genomic_DNA"/>
</dbReference>
<dbReference type="SUPFAM" id="SSF161098">
    <property type="entry name" value="MetI-like"/>
    <property type="match status" value="1"/>
</dbReference>
<feature type="transmembrane region" description="Helical" evidence="5">
    <location>
        <begin position="129"/>
        <end position="150"/>
    </location>
</feature>
<evidence type="ECO:0000259" key="6">
    <source>
        <dbReference type="PROSITE" id="PS50928"/>
    </source>
</evidence>
<proteinExistence type="inferred from homology"/>